<feature type="transmembrane region" description="Helical" evidence="1">
    <location>
        <begin position="9"/>
        <end position="29"/>
    </location>
</feature>
<dbReference type="AlphaFoldDB" id="C8PDG1"/>
<keyword evidence="3" id="KW-1185">Reference proteome</keyword>
<name>C8PDG1_9LACO</name>
<gene>
    <name evidence="2" type="ORF">HMPREF0520_1131</name>
</gene>
<dbReference type="EMBL" id="ACLN01000019">
    <property type="protein sequence ID" value="EEW51401.1"/>
    <property type="molecule type" value="Genomic_DNA"/>
</dbReference>
<feature type="transmembrane region" description="Helical" evidence="1">
    <location>
        <begin position="35"/>
        <end position="53"/>
    </location>
</feature>
<keyword evidence="1" id="KW-1133">Transmembrane helix</keyword>
<keyword evidence="1" id="KW-0812">Transmembrane</keyword>
<evidence type="ECO:0000313" key="2">
    <source>
        <dbReference type="EMBL" id="EEW51401.1"/>
    </source>
</evidence>
<proteinExistence type="predicted"/>
<evidence type="ECO:0000256" key="1">
    <source>
        <dbReference type="SAM" id="Phobius"/>
    </source>
</evidence>
<comment type="caution">
    <text evidence="2">The sequence shown here is derived from an EMBL/GenBank/DDBJ whole genome shotgun (WGS) entry which is preliminary data.</text>
</comment>
<dbReference type="HOGENOM" id="CLU_2916793_0_0_9"/>
<keyword evidence="1" id="KW-0472">Membrane</keyword>
<sequence>MSKVIVKSALIVVIVLVVYFISFNSGFTFLDQYPYIKAILIFLAFVLSLHNVIRDVRNNKK</sequence>
<dbReference type="Proteomes" id="UP000004115">
    <property type="component" value="Unassembled WGS sequence"/>
</dbReference>
<evidence type="ECO:0000313" key="3">
    <source>
        <dbReference type="Proteomes" id="UP000004115"/>
    </source>
</evidence>
<reference evidence="2 3" key="1">
    <citation type="submission" date="2009-09" db="EMBL/GenBank/DDBJ databases">
        <authorList>
            <person name="Qin X."/>
            <person name="Bachman B."/>
            <person name="Battles P."/>
            <person name="Bell A."/>
            <person name="Bess C."/>
            <person name="Bickham C."/>
            <person name="Chaboub L."/>
            <person name="Chen D."/>
            <person name="Coyle M."/>
            <person name="Deiros D.R."/>
            <person name="Dinh H."/>
            <person name="Forbes L."/>
            <person name="Fowler G."/>
            <person name="Francisco L."/>
            <person name="Fu Q."/>
            <person name="Gubbala S."/>
            <person name="Hale W."/>
            <person name="Han Y."/>
            <person name="Hemphill L."/>
            <person name="Highlander S.K."/>
            <person name="Hirani K."/>
            <person name="Hogues M."/>
            <person name="Jackson L."/>
            <person name="Jakkamsetti A."/>
            <person name="Javaid M."/>
            <person name="Jiang H."/>
            <person name="Korchina V."/>
            <person name="Kovar C."/>
            <person name="Lara F."/>
            <person name="Lee S."/>
            <person name="Mata R."/>
            <person name="Mathew T."/>
            <person name="Moen C."/>
            <person name="Morales K."/>
            <person name="Munidasa M."/>
            <person name="Nazareth L."/>
            <person name="Ngo R."/>
            <person name="Nguyen L."/>
            <person name="Okwuonu G."/>
            <person name="Ongeri F."/>
            <person name="Patil S."/>
            <person name="Petrosino J."/>
            <person name="Pham C."/>
            <person name="Pham P."/>
            <person name="Pu L.-L."/>
            <person name="Puazo M."/>
            <person name="Raj R."/>
            <person name="Reid J."/>
            <person name="Rouhana J."/>
            <person name="Saada N."/>
            <person name="Shang Y."/>
            <person name="Simmons D."/>
            <person name="Thornton R."/>
            <person name="Warren J."/>
            <person name="Weissenberger G."/>
            <person name="Zhang J."/>
            <person name="Zhang L."/>
            <person name="Zhou C."/>
            <person name="Zhu D."/>
            <person name="Muzny D."/>
            <person name="Worley K."/>
            <person name="Gibbs R."/>
        </authorList>
    </citation>
    <scope>NUCLEOTIDE SEQUENCE [LARGE SCALE GENOMIC DNA]</scope>
    <source>
        <strain evidence="2 3">DSM 13335</strain>
    </source>
</reference>
<accession>C8PDG1</accession>
<protein>
    <submittedName>
        <fullName evidence="2">Uncharacterized protein</fullName>
    </submittedName>
</protein>
<organism evidence="2 3">
    <name type="scientific">Lactobacillus iners DSM 13335</name>
    <dbReference type="NCBI Taxonomy" id="525328"/>
    <lineage>
        <taxon>Bacteria</taxon>
        <taxon>Bacillati</taxon>
        <taxon>Bacillota</taxon>
        <taxon>Bacilli</taxon>
        <taxon>Lactobacillales</taxon>
        <taxon>Lactobacillaceae</taxon>
        <taxon>Lactobacillus</taxon>
    </lineage>
</organism>